<name>A0A371CT83_9APHY</name>
<dbReference type="OrthoDB" id="2747816at2759"/>
<protein>
    <submittedName>
        <fullName evidence="2">Uncharacterized protein</fullName>
    </submittedName>
</protein>
<feature type="region of interest" description="Disordered" evidence="1">
    <location>
        <begin position="1"/>
        <end position="133"/>
    </location>
</feature>
<feature type="compositionally biased region" description="Low complexity" evidence="1">
    <location>
        <begin position="78"/>
        <end position="110"/>
    </location>
</feature>
<feature type="compositionally biased region" description="Basic and acidic residues" evidence="1">
    <location>
        <begin position="123"/>
        <end position="132"/>
    </location>
</feature>
<feature type="compositionally biased region" description="Basic and acidic residues" evidence="1">
    <location>
        <begin position="222"/>
        <end position="237"/>
    </location>
</feature>
<reference evidence="2 3" key="1">
    <citation type="journal article" date="2018" name="Biotechnol. Biofuels">
        <title>Integrative visual omics of the white-rot fungus Polyporus brumalis exposes the biotechnological potential of its oxidative enzymes for delignifying raw plant biomass.</title>
        <authorList>
            <person name="Miyauchi S."/>
            <person name="Rancon A."/>
            <person name="Drula E."/>
            <person name="Hage H."/>
            <person name="Chaduli D."/>
            <person name="Favel A."/>
            <person name="Grisel S."/>
            <person name="Henrissat B."/>
            <person name="Herpoel-Gimbert I."/>
            <person name="Ruiz-Duenas F.J."/>
            <person name="Chevret D."/>
            <person name="Hainaut M."/>
            <person name="Lin J."/>
            <person name="Wang M."/>
            <person name="Pangilinan J."/>
            <person name="Lipzen A."/>
            <person name="Lesage-Meessen L."/>
            <person name="Navarro D."/>
            <person name="Riley R."/>
            <person name="Grigoriev I.V."/>
            <person name="Zhou S."/>
            <person name="Raouche S."/>
            <person name="Rosso M.N."/>
        </authorList>
    </citation>
    <scope>NUCLEOTIDE SEQUENCE [LARGE SCALE GENOMIC DNA]</scope>
    <source>
        <strain evidence="2 3">BRFM 1820</strain>
    </source>
</reference>
<evidence type="ECO:0000256" key="1">
    <source>
        <dbReference type="SAM" id="MobiDB-lite"/>
    </source>
</evidence>
<accession>A0A371CT83</accession>
<proteinExistence type="predicted"/>
<sequence length="237" mass="24867">MLRPAWMHYPGDEKIPAPPPKEAKDMAPPDYSSVFATSHPRRSASSTHASPSAFDAAMLTPDVVRRASGSSSTAQTMPASASTSALSPSSSRTSSSSSRTPYSSSASSSHSRSKSQPHLPSPAREHRKERGSGAKFVRALSTGLLAIVVPPIAVGGVAIAATGAVLYGSGKLVEGIGRGISVGPEMAWKAYKSERGRRARRVFTGGKKKERAASVPPRRSREKAEAEGSARYEHSGL</sequence>
<gene>
    <name evidence="2" type="ORF">OH76DRAFT_1410146</name>
</gene>
<feature type="compositionally biased region" description="Basic residues" evidence="1">
    <location>
        <begin position="200"/>
        <end position="210"/>
    </location>
</feature>
<evidence type="ECO:0000313" key="2">
    <source>
        <dbReference type="EMBL" id="RDX43490.1"/>
    </source>
</evidence>
<feature type="compositionally biased region" description="Basic and acidic residues" evidence="1">
    <location>
        <begin position="10"/>
        <end position="27"/>
    </location>
</feature>
<dbReference type="AlphaFoldDB" id="A0A371CT83"/>
<organism evidence="2 3">
    <name type="scientific">Lentinus brumalis</name>
    <dbReference type="NCBI Taxonomy" id="2498619"/>
    <lineage>
        <taxon>Eukaryota</taxon>
        <taxon>Fungi</taxon>
        <taxon>Dikarya</taxon>
        <taxon>Basidiomycota</taxon>
        <taxon>Agaricomycotina</taxon>
        <taxon>Agaricomycetes</taxon>
        <taxon>Polyporales</taxon>
        <taxon>Polyporaceae</taxon>
        <taxon>Lentinus</taxon>
    </lineage>
</organism>
<evidence type="ECO:0000313" key="3">
    <source>
        <dbReference type="Proteomes" id="UP000256964"/>
    </source>
</evidence>
<dbReference type="EMBL" id="KZ857464">
    <property type="protein sequence ID" value="RDX43490.1"/>
    <property type="molecule type" value="Genomic_DNA"/>
</dbReference>
<feature type="compositionally biased region" description="Polar residues" evidence="1">
    <location>
        <begin position="68"/>
        <end position="77"/>
    </location>
</feature>
<dbReference type="Proteomes" id="UP000256964">
    <property type="component" value="Unassembled WGS sequence"/>
</dbReference>
<keyword evidence="3" id="KW-1185">Reference proteome</keyword>
<feature type="region of interest" description="Disordered" evidence="1">
    <location>
        <begin position="200"/>
        <end position="237"/>
    </location>
</feature>